<evidence type="ECO:0000256" key="1">
    <source>
        <dbReference type="SAM" id="MobiDB-lite"/>
    </source>
</evidence>
<feature type="region of interest" description="Disordered" evidence="1">
    <location>
        <begin position="61"/>
        <end position="83"/>
    </location>
</feature>
<dbReference type="GeneID" id="18826893"/>
<sequence>MAQWSKRLTQLGQEAAGSTPYVATNPDLAQSCFWQLRHPGQLLTAFPASVLTPPATPLKHDLTPIATGHKADPLHPSSSSESFDSRPLFRLAVGIFTRSLSVLVTRAGRPPSSLDRAQVEVEPNHIPPVAYSFRMSCL</sequence>
<accession>K5VYT1</accession>
<reference evidence="3" key="1">
    <citation type="journal article" date="2012" name="Proc. Natl. Acad. Sci. U.S.A.">
        <title>Genome sequence of the button mushroom Agaricus bisporus reveals mechanisms governing adaptation to a humic-rich ecological niche.</title>
        <authorList>
            <person name="Morin E."/>
            <person name="Kohler A."/>
            <person name="Baker A.R."/>
            <person name="Foulongne-Oriol M."/>
            <person name="Lombard V."/>
            <person name="Nagy L.G."/>
            <person name="Ohm R.A."/>
            <person name="Patyshakuliyeva A."/>
            <person name="Brun A."/>
            <person name="Aerts A.L."/>
            <person name="Bailey A.M."/>
            <person name="Billette C."/>
            <person name="Coutinho P.M."/>
            <person name="Deakin G."/>
            <person name="Doddapaneni H."/>
            <person name="Floudas D."/>
            <person name="Grimwood J."/>
            <person name="Hilden K."/>
            <person name="Kuees U."/>
            <person name="LaButti K.M."/>
            <person name="Lapidus A."/>
            <person name="Lindquist E.A."/>
            <person name="Lucas S.M."/>
            <person name="Murat C."/>
            <person name="Riley R.W."/>
            <person name="Salamov A.A."/>
            <person name="Schmutz J."/>
            <person name="Subramanian V."/>
            <person name="Woesten H.A.B."/>
            <person name="Xu J."/>
            <person name="Eastwood D.C."/>
            <person name="Foster G.D."/>
            <person name="Sonnenberg A.S."/>
            <person name="Cullen D."/>
            <person name="de Vries R.P."/>
            <person name="Lundell T."/>
            <person name="Hibbett D.S."/>
            <person name="Henrissat B."/>
            <person name="Burton K.S."/>
            <person name="Kerrigan R.W."/>
            <person name="Challen M.P."/>
            <person name="Grigoriev I.V."/>
            <person name="Martin F."/>
        </authorList>
    </citation>
    <scope>NUCLEOTIDE SEQUENCE [LARGE SCALE GENOMIC DNA]</scope>
    <source>
        <strain evidence="3">JB137-S8 / ATCC MYA-4627 / FGSC 10392</strain>
    </source>
</reference>
<evidence type="ECO:0000313" key="3">
    <source>
        <dbReference type="Proteomes" id="UP000008493"/>
    </source>
</evidence>
<dbReference type="HOGENOM" id="CLU_1854625_0_0_1"/>
<gene>
    <name evidence="2" type="ORF">AGABI1DRAFT_128772</name>
</gene>
<protein>
    <submittedName>
        <fullName evidence="2">Uncharacterized protein</fullName>
    </submittedName>
</protein>
<dbReference type="RefSeq" id="XP_007330243.1">
    <property type="nucleotide sequence ID" value="XM_007330181.1"/>
</dbReference>
<organism evidence="2 3">
    <name type="scientific">Agaricus bisporus var. burnettii (strain JB137-S8 / ATCC MYA-4627 / FGSC 10392)</name>
    <name type="common">White button mushroom</name>
    <dbReference type="NCBI Taxonomy" id="597362"/>
    <lineage>
        <taxon>Eukaryota</taxon>
        <taxon>Fungi</taxon>
        <taxon>Dikarya</taxon>
        <taxon>Basidiomycota</taxon>
        <taxon>Agaricomycotina</taxon>
        <taxon>Agaricomycetes</taxon>
        <taxon>Agaricomycetidae</taxon>
        <taxon>Agaricales</taxon>
        <taxon>Agaricineae</taxon>
        <taxon>Agaricaceae</taxon>
        <taxon>Agaricus</taxon>
    </lineage>
</organism>
<dbReference type="AlphaFoldDB" id="K5VYT1"/>
<name>K5VYT1_AGABU</name>
<keyword evidence="3" id="KW-1185">Reference proteome</keyword>
<evidence type="ECO:0000313" key="2">
    <source>
        <dbReference type="EMBL" id="EKM79629.1"/>
    </source>
</evidence>
<dbReference type="KEGG" id="abp:AGABI1DRAFT128772"/>
<dbReference type="Proteomes" id="UP000008493">
    <property type="component" value="Unassembled WGS sequence"/>
</dbReference>
<dbReference type="InParanoid" id="K5VYT1"/>
<dbReference type="EMBL" id="JH971390">
    <property type="protein sequence ID" value="EKM79629.1"/>
    <property type="molecule type" value="Genomic_DNA"/>
</dbReference>
<proteinExistence type="predicted"/>